<comment type="caution">
    <text evidence="2">The sequence shown here is derived from an EMBL/GenBank/DDBJ whole genome shotgun (WGS) entry which is preliminary data.</text>
</comment>
<dbReference type="AlphaFoldDB" id="A0A7K3PUC8"/>
<name>A0A7K3PUC8_9ACTN</name>
<dbReference type="Proteomes" id="UP000470446">
    <property type="component" value="Unassembled WGS sequence"/>
</dbReference>
<proteinExistence type="predicted"/>
<protein>
    <submittedName>
        <fullName evidence="2">Ferredoxin</fullName>
    </submittedName>
</protein>
<feature type="region of interest" description="Disordered" evidence="1">
    <location>
        <begin position="82"/>
        <end position="110"/>
    </location>
</feature>
<sequence>MDNRLDTRRADGVPMRPLACERCAAEVLVRKSSWQQTSVQWTARATAACAERDAADGTGGTGSAFEGCRSLRDTIREAALRGRIEVVDPADPGPEPRTGREPGSLPDPRA</sequence>
<evidence type="ECO:0000313" key="3">
    <source>
        <dbReference type="Proteomes" id="UP000470446"/>
    </source>
</evidence>
<accession>A0A7K3PUC8</accession>
<organism evidence="2 3">
    <name type="scientific">Streptomyces coelicoflavus</name>
    <dbReference type="NCBI Taxonomy" id="285562"/>
    <lineage>
        <taxon>Bacteria</taxon>
        <taxon>Bacillati</taxon>
        <taxon>Actinomycetota</taxon>
        <taxon>Actinomycetes</taxon>
        <taxon>Kitasatosporales</taxon>
        <taxon>Streptomycetaceae</taxon>
        <taxon>Streptomyces</taxon>
    </lineage>
</organism>
<reference evidence="2 3" key="1">
    <citation type="submission" date="2020-01" db="EMBL/GenBank/DDBJ databases">
        <title>Insect and environment-associated Actinomycetes.</title>
        <authorList>
            <person name="Currrie C."/>
            <person name="Chevrette M."/>
            <person name="Carlson C."/>
            <person name="Stubbendieck R."/>
            <person name="Wendt-Pienkowski E."/>
        </authorList>
    </citation>
    <scope>NUCLEOTIDE SEQUENCE [LARGE SCALE GENOMIC DNA]</scope>
    <source>
        <strain evidence="2 3">SID14163</strain>
    </source>
</reference>
<gene>
    <name evidence="2" type="ORF">G3I32_27645</name>
</gene>
<dbReference type="EMBL" id="JAAGMA010000740">
    <property type="protein sequence ID" value="NEB12565.1"/>
    <property type="molecule type" value="Genomic_DNA"/>
</dbReference>
<evidence type="ECO:0000313" key="2">
    <source>
        <dbReference type="EMBL" id="NEB12565.1"/>
    </source>
</evidence>
<evidence type="ECO:0000256" key="1">
    <source>
        <dbReference type="SAM" id="MobiDB-lite"/>
    </source>
</evidence>